<evidence type="ECO:0000259" key="1">
    <source>
        <dbReference type="PROSITE" id="PS00028"/>
    </source>
</evidence>
<sequence length="161" mass="18459">MGSVIRKHFQVLRQAIEPLQDHKFIIAFRRNTNLKDLLVHPSLQSGRPATRNPHFRTTKFLYNPHANLGAPIRQVFHLDSANLVYAIRCAACKKIYIGQTKNTLHLRLKQHLYEIDPGPIHPFSGTWKGTAGDLGPQRLRAEREWIQRLGTVKPFGLNEVL</sequence>
<evidence type="ECO:0000313" key="3">
    <source>
        <dbReference type="Proteomes" id="UP000314294"/>
    </source>
</evidence>
<dbReference type="Pfam" id="PF01541">
    <property type="entry name" value="GIY-YIG"/>
    <property type="match status" value="1"/>
</dbReference>
<evidence type="ECO:0000313" key="2">
    <source>
        <dbReference type="EMBL" id="TNN47043.1"/>
    </source>
</evidence>
<keyword evidence="3" id="KW-1185">Reference proteome</keyword>
<dbReference type="Proteomes" id="UP000314294">
    <property type="component" value="Unassembled WGS sequence"/>
</dbReference>
<feature type="domain" description="C2H2-type" evidence="1">
    <location>
        <begin position="89"/>
        <end position="111"/>
    </location>
</feature>
<proteinExistence type="predicted"/>
<comment type="caution">
    <text evidence="2">The sequence shown here is derived from an EMBL/GenBank/DDBJ whole genome shotgun (WGS) entry which is preliminary data.</text>
</comment>
<name>A0A4Z2G2C2_9TELE</name>
<dbReference type="InterPro" id="IPR013087">
    <property type="entry name" value="Znf_C2H2_type"/>
</dbReference>
<reference evidence="2 3" key="1">
    <citation type="submission" date="2019-03" db="EMBL/GenBank/DDBJ databases">
        <title>First draft genome of Liparis tanakae, snailfish: a comprehensive survey of snailfish specific genes.</title>
        <authorList>
            <person name="Kim W."/>
            <person name="Song I."/>
            <person name="Jeong J.-H."/>
            <person name="Kim D."/>
            <person name="Kim S."/>
            <person name="Ryu S."/>
            <person name="Song J.Y."/>
            <person name="Lee S.K."/>
        </authorList>
    </citation>
    <scope>NUCLEOTIDE SEQUENCE [LARGE SCALE GENOMIC DNA]</scope>
    <source>
        <tissue evidence="2">Muscle</tissue>
    </source>
</reference>
<dbReference type="OrthoDB" id="8963429at2759"/>
<dbReference type="SUPFAM" id="SSF82771">
    <property type="entry name" value="GIY-YIG endonuclease"/>
    <property type="match status" value="1"/>
</dbReference>
<dbReference type="EMBL" id="SRLO01000760">
    <property type="protein sequence ID" value="TNN47043.1"/>
    <property type="molecule type" value="Genomic_DNA"/>
</dbReference>
<dbReference type="Gene3D" id="3.40.1440.10">
    <property type="entry name" value="GIY-YIG endonuclease"/>
    <property type="match status" value="1"/>
</dbReference>
<protein>
    <recommendedName>
        <fullName evidence="1">C2H2-type domain-containing protein</fullName>
    </recommendedName>
</protein>
<accession>A0A4Z2G2C2</accession>
<dbReference type="PROSITE" id="PS00028">
    <property type="entry name" value="ZINC_FINGER_C2H2_1"/>
    <property type="match status" value="1"/>
</dbReference>
<gene>
    <name evidence="2" type="ORF">EYF80_042776</name>
</gene>
<dbReference type="InterPro" id="IPR000305">
    <property type="entry name" value="GIY-YIG_endonuc"/>
</dbReference>
<dbReference type="InterPro" id="IPR035901">
    <property type="entry name" value="GIY-YIG_endonuc_sf"/>
</dbReference>
<dbReference type="AlphaFoldDB" id="A0A4Z2G2C2"/>
<organism evidence="2 3">
    <name type="scientific">Liparis tanakae</name>
    <name type="common">Tanaka's snailfish</name>
    <dbReference type="NCBI Taxonomy" id="230148"/>
    <lineage>
        <taxon>Eukaryota</taxon>
        <taxon>Metazoa</taxon>
        <taxon>Chordata</taxon>
        <taxon>Craniata</taxon>
        <taxon>Vertebrata</taxon>
        <taxon>Euteleostomi</taxon>
        <taxon>Actinopterygii</taxon>
        <taxon>Neopterygii</taxon>
        <taxon>Teleostei</taxon>
        <taxon>Neoteleostei</taxon>
        <taxon>Acanthomorphata</taxon>
        <taxon>Eupercaria</taxon>
        <taxon>Perciformes</taxon>
        <taxon>Cottioidei</taxon>
        <taxon>Cottales</taxon>
        <taxon>Liparidae</taxon>
        <taxon>Liparis</taxon>
    </lineage>
</organism>